<organism evidence="10">
    <name type="scientific">Mythimna separata</name>
    <name type="common">Oriental armyworm</name>
    <name type="synonym">Pseudaletia separata</name>
    <dbReference type="NCBI Taxonomy" id="271217"/>
    <lineage>
        <taxon>Eukaryota</taxon>
        <taxon>Metazoa</taxon>
        <taxon>Ecdysozoa</taxon>
        <taxon>Arthropoda</taxon>
        <taxon>Hexapoda</taxon>
        <taxon>Insecta</taxon>
        <taxon>Pterygota</taxon>
        <taxon>Neoptera</taxon>
        <taxon>Endopterygota</taxon>
        <taxon>Lepidoptera</taxon>
        <taxon>Glossata</taxon>
        <taxon>Ditrysia</taxon>
        <taxon>Noctuoidea</taxon>
        <taxon>Noctuidae</taxon>
        <taxon>Noctuinae</taxon>
        <taxon>Hadenini</taxon>
        <taxon>Mythimna</taxon>
    </lineage>
</organism>
<dbReference type="PANTHER" id="PTHR22800:SF252">
    <property type="entry name" value="NATURAL KILLER CELLS ANTIGEN CD94"/>
    <property type="match status" value="1"/>
</dbReference>
<dbReference type="GO" id="GO:0016020">
    <property type="term" value="C:membrane"/>
    <property type="evidence" value="ECO:0007669"/>
    <property type="project" value="UniProtKB-SubCell"/>
</dbReference>
<keyword evidence="4" id="KW-0735">Signal-anchor</keyword>
<reference evidence="9" key="3">
    <citation type="submission" date="2023-03" db="EMBL/GenBank/DDBJ databases">
        <title>Chromosome-level genomes of two armyworms, Mythimna separata and Mythimna loreyi, provide insights into the biosynthesis and reception of sex pheromones.</title>
        <authorList>
            <person name="Zhao H."/>
        </authorList>
    </citation>
    <scope>NUCLEOTIDE SEQUENCE</scope>
    <source>
        <strain evidence="9">BeijingLab</strain>
        <tissue evidence="9">Pupa</tissue>
    </source>
</reference>
<feature type="domain" description="C-type lectin" evidence="8">
    <location>
        <begin position="48"/>
        <end position="168"/>
    </location>
</feature>
<protein>
    <submittedName>
        <fullName evidence="10">CTLS5</fullName>
    </submittedName>
</protein>
<evidence type="ECO:0000256" key="7">
    <source>
        <dbReference type="SAM" id="SignalP"/>
    </source>
</evidence>
<evidence type="ECO:0000256" key="6">
    <source>
        <dbReference type="ARBA" id="ARBA00023136"/>
    </source>
</evidence>
<evidence type="ECO:0000256" key="2">
    <source>
        <dbReference type="ARBA" id="ARBA00022692"/>
    </source>
</evidence>
<sequence>MEAMERRGKLTAVGTIVFICLWLQCRSVEGQRNNTKMSYVCPPQFIRLGHSCYFFSENKATWQNALFACTDRDSNLTVPARWEDRNLRKYLNKPDVVKASRWIGGIFDYGAKSWRWGGDLRKMHYQSFSKMKKMSAEELKWHCIAMMPELLYRWSPRNCIEARHYICQTKLQKVPKAKVKDLRRRWQRMGKINEITAPSVSREVNDPMMINDVTINPVHNPKSYDLRPNSHHLRVGQKRHGPRSNAINSKYDLRPNELKKRSRPLVHRRLKRPFPGYTWNRRDPEGSFQRNAELLRSGRTGLTPQQVNAHLARLRHLRDKQIARRKRMRDDDWLENEPRHALAQTHARTYTVDNNISALHPKTIVEEFNMEFPHQPAAPPKTNRNAG</sequence>
<keyword evidence="11" id="KW-1185">Reference proteome</keyword>
<dbReference type="GO" id="GO:0002223">
    <property type="term" value="P:stimulatory C-type lectin receptor signaling pathway"/>
    <property type="evidence" value="ECO:0007669"/>
    <property type="project" value="TreeGrafter"/>
</dbReference>
<keyword evidence="5" id="KW-1133">Transmembrane helix</keyword>
<dbReference type="Proteomes" id="UP001231518">
    <property type="component" value="Chromosome 6"/>
</dbReference>
<dbReference type="AlphaFoldDB" id="A0A8F3HKP7"/>
<dbReference type="EMBL" id="MW658726">
    <property type="protein sequence ID" value="QWY13096.1"/>
    <property type="molecule type" value="mRNA"/>
</dbReference>
<dbReference type="InterPro" id="IPR050919">
    <property type="entry name" value="NKG2/CD94_NK_receptors"/>
</dbReference>
<evidence type="ECO:0000313" key="11">
    <source>
        <dbReference type="Proteomes" id="UP001231518"/>
    </source>
</evidence>
<dbReference type="EMBL" id="JARGEI010000004">
    <property type="protein sequence ID" value="KAJ8733017.1"/>
    <property type="molecule type" value="Genomic_DNA"/>
</dbReference>
<comment type="subcellular location">
    <subcellularLocation>
        <location evidence="1">Membrane</location>
        <topology evidence="1">Single-pass type II membrane protein</topology>
    </subcellularLocation>
</comment>
<dbReference type="SUPFAM" id="SSF56436">
    <property type="entry name" value="C-type lectin-like"/>
    <property type="match status" value="1"/>
</dbReference>
<dbReference type="Pfam" id="PF00059">
    <property type="entry name" value="Lectin_C"/>
    <property type="match status" value="1"/>
</dbReference>
<reference evidence="10" key="2">
    <citation type="submission" date="2021-02" db="EMBL/GenBank/DDBJ databases">
        <authorList>
            <person name="Rao X."/>
        </authorList>
    </citation>
    <scope>NUCLEOTIDE SEQUENCE</scope>
</reference>
<dbReference type="GO" id="GO:0030246">
    <property type="term" value="F:carbohydrate binding"/>
    <property type="evidence" value="ECO:0007669"/>
    <property type="project" value="UniProtKB-KW"/>
</dbReference>
<evidence type="ECO:0000256" key="3">
    <source>
        <dbReference type="ARBA" id="ARBA00022734"/>
    </source>
</evidence>
<evidence type="ECO:0000313" key="10">
    <source>
        <dbReference type="EMBL" id="QWY13096.1"/>
    </source>
</evidence>
<evidence type="ECO:0000313" key="9">
    <source>
        <dbReference type="EMBL" id="KAJ8733017.1"/>
    </source>
</evidence>
<dbReference type="OrthoDB" id="6133475at2759"/>
<accession>A0A8F3HKP7</accession>
<dbReference type="InterPro" id="IPR016186">
    <property type="entry name" value="C-type_lectin-like/link_sf"/>
</dbReference>
<dbReference type="Gene3D" id="3.10.100.10">
    <property type="entry name" value="Mannose-Binding Protein A, subunit A"/>
    <property type="match status" value="1"/>
</dbReference>
<dbReference type="SMART" id="SM00034">
    <property type="entry name" value="CLECT"/>
    <property type="match status" value="1"/>
</dbReference>
<evidence type="ECO:0000256" key="4">
    <source>
        <dbReference type="ARBA" id="ARBA00022968"/>
    </source>
</evidence>
<name>A0A8F3HKP7_MYTSE</name>
<proteinExistence type="evidence at transcript level"/>
<gene>
    <name evidence="9" type="ORF">PYW07_015616</name>
</gene>
<keyword evidence="7" id="KW-0732">Signal</keyword>
<keyword evidence="2" id="KW-0812">Transmembrane</keyword>
<reference evidence="10" key="1">
    <citation type="journal article" date="2021" name="Insects">
        <title>Identification of 35 C-Type Lectins in the Oriental Armyworm, Mythimna separata (Walker).</title>
        <authorList>
            <person name="Li H."/>
            <person name="Liu F.-F."/>
            <person name="Fu L.-Q."/>
            <person name="Liu Z."/>
            <person name="Zhang W.-T."/>
            <person name="Wang Q."/>
            <person name="Rao X.-J."/>
        </authorList>
    </citation>
    <scope>NUCLEOTIDE SEQUENCE</scope>
</reference>
<dbReference type="PROSITE" id="PS50041">
    <property type="entry name" value="C_TYPE_LECTIN_2"/>
    <property type="match status" value="1"/>
</dbReference>
<dbReference type="InterPro" id="IPR001304">
    <property type="entry name" value="C-type_lectin-like"/>
</dbReference>
<evidence type="ECO:0000256" key="1">
    <source>
        <dbReference type="ARBA" id="ARBA00004606"/>
    </source>
</evidence>
<evidence type="ECO:0000256" key="5">
    <source>
        <dbReference type="ARBA" id="ARBA00022989"/>
    </source>
</evidence>
<dbReference type="PANTHER" id="PTHR22800">
    <property type="entry name" value="C-TYPE LECTIN PROTEINS"/>
    <property type="match status" value="1"/>
</dbReference>
<evidence type="ECO:0000259" key="8">
    <source>
        <dbReference type="PROSITE" id="PS50041"/>
    </source>
</evidence>
<feature type="chain" id="PRO_5042428696" evidence="7">
    <location>
        <begin position="31"/>
        <end position="387"/>
    </location>
</feature>
<dbReference type="InterPro" id="IPR016187">
    <property type="entry name" value="CTDL_fold"/>
</dbReference>
<keyword evidence="3" id="KW-0430">Lectin</keyword>
<feature type="signal peptide" evidence="7">
    <location>
        <begin position="1"/>
        <end position="30"/>
    </location>
</feature>
<keyword evidence="6" id="KW-0472">Membrane</keyword>
<dbReference type="CDD" id="cd00037">
    <property type="entry name" value="CLECT"/>
    <property type="match status" value="1"/>
</dbReference>